<feature type="transmembrane region" description="Helical" evidence="1">
    <location>
        <begin position="85"/>
        <end position="105"/>
    </location>
</feature>
<reference evidence="2" key="1">
    <citation type="submission" date="2021-04" db="EMBL/GenBank/DDBJ databases">
        <title>Genome seq and assembly of Bacillus sp.</title>
        <authorList>
            <person name="Chhetri G."/>
        </authorList>
    </citation>
    <scope>NUCLEOTIDE SEQUENCE</scope>
    <source>
        <strain evidence="2">RG28</strain>
    </source>
</reference>
<keyword evidence="1" id="KW-0472">Membrane</keyword>
<name>A0A940NRY4_9BACI</name>
<feature type="transmembrane region" description="Helical" evidence="1">
    <location>
        <begin position="239"/>
        <end position="258"/>
    </location>
</feature>
<dbReference type="Proteomes" id="UP000682134">
    <property type="component" value="Unassembled WGS sequence"/>
</dbReference>
<feature type="transmembrane region" description="Helical" evidence="1">
    <location>
        <begin position="434"/>
        <end position="452"/>
    </location>
</feature>
<feature type="transmembrane region" description="Helical" evidence="1">
    <location>
        <begin position="472"/>
        <end position="493"/>
    </location>
</feature>
<keyword evidence="3" id="KW-1185">Reference proteome</keyword>
<keyword evidence="1" id="KW-1133">Transmembrane helix</keyword>
<dbReference type="EMBL" id="JAGIYQ010000014">
    <property type="protein sequence ID" value="MBP0726705.1"/>
    <property type="molecule type" value="Genomic_DNA"/>
</dbReference>
<dbReference type="RefSeq" id="WP_209407050.1">
    <property type="nucleotide sequence ID" value="NZ_JAGIYQ010000014.1"/>
</dbReference>
<feature type="transmembrane region" description="Helical" evidence="1">
    <location>
        <begin position="210"/>
        <end position="232"/>
    </location>
</feature>
<feature type="transmembrane region" description="Helical" evidence="1">
    <location>
        <begin position="299"/>
        <end position="318"/>
    </location>
</feature>
<feature type="transmembrane region" description="Helical" evidence="1">
    <location>
        <begin position="143"/>
        <end position="168"/>
    </location>
</feature>
<accession>A0A940NRY4</accession>
<evidence type="ECO:0000313" key="3">
    <source>
        <dbReference type="Proteomes" id="UP000682134"/>
    </source>
</evidence>
<feature type="transmembrane region" description="Helical" evidence="1">
    <location>
        <begin position="117"/>
        <end position="136"/>
    </location>
</feature>
<evidence type="ECO:0000313" key="2">
    <source>
        <dbReference type="EMBL" id="MBP0726705.1"/>
    </source>
</evidence>
<comment type="caution">
    <text evidence="2">The sequence shown here is derived from an EMBL/GenBank/DDBJ whole genome shotgun (WGS) entry which is preliminary data.</text>
</comment>
<feature type="transmembrane region" description="Helical" evidence="1">
    <location>
        <begin position="7"/>
        <end position="25"/>
    </location>
</feature>
<keyword evidence="1" id="KW-0812">Transmembrane</keyword>
<dbReference type="AlphaFoldDB" id="A0A940NRY4"/>
<evidence type="ECO:0000256" key="1">
    <source>
        <dbReference type="SAM" id="Phobius"/>
    </source>
</evidence>
<feature type="transmembrane region" description="Helical" evidence="1">
    <location>
        <begin position="505"/>
        <end position="530"/>
    </location>
</feature>
<protein>
    <submittedName>
        <fullName evidence="2">Uncharacterized protein</fullName>
    </submittedName>
</protein>
<organism evidence="2 3">
    <name type="scientific">Gottfriedia endophytica</name>
    <dbReference type="NCBI Taxonomy" id="2820819"/>
    <lineage>
        <taxon>Bacteria</taxon>
        <taxon>Bacillati</taxon>
        <taxon>Bacillota</taxon>
        <taxon>Bacilli</taxon>
        <taxon>Bacillales</taxon>
        <taxon>Bacillaceae</taxon>
        <taxon>Gottfriedia</taxon>
    </lineage>
</organism>
<feature type="transmembrane region" description="Helical" evidence="1">
    <location>
        <begin position="31"/>
        <end position="55"/>
    </location>
</feature>
<gene>
    <name evidence="2" type="ORF">J5Y03_16225</name>
</gene>
<proteinExistence type="predicted"/>
<sequence>MIEKLDKMFTFSYLCLFIVILSFIYSFKNIIASSVLIILLVLFLVFLSRHGYLIYRDFKKQNKNELYINSYKNKLRLNRKNLKKLLLLGISIFIIAIYTLLIYFYFQKETITNQLNFISMIFMICLYVWLILYLINTDLSISLILFLTTIYALLIFTFGLSFVFIYILTFLHSFIDGSYTFNYDVVMKNWGNIVSDYIIILLYISKFKNIFFTSLFSTILLQVLVIFCVPIYKFQKNKNSFTVINYFFNGLILVLIFVKSDLSEYIYNFLYTFNETRLLDLLRETHIDKNNFEVLFEKLINFTLLPYIIGTFIGLLVIQSKEEKNIKKANQILKEIMENDFKENILKEKILDAIFYGGSQFEIIFRSNEKFSKFINELEEPTINFSLKGKLLNFKISILNILKNINSKILMFKESNRVISKFLSTHFKELRVKILFKLITLLVINYLLINIGNLFGNQNENIVVNFYRAIEYFFILLFFITLIFFYWLFISFIQKEKTNKRWGGILQLIILLIITKPLIIYFLLNLISIFPTIKFK</sequence>